<dbReference type="InterPro" id="IPR011333">
    <property type="entry name" value="SKP1/BTB/POZ_sf"/>
</dbReference>
<proteinExistence type="predicted"/>
<dbReference type="Proteomes" id="UP000824469">
    <property type="component" value="Unassembled WGS sequence"/>
</dbReference>
<evidence type="ECO:0000259" key="2">
    <source>
        <dbReference type="PROSITE" id="PS50097"/>
    </source>
</evidence>
<feature type="domain" description="BTB" evidence="2">
    <location>
        <begin position="1"/>
        <end position="49"/>
    </location>
</feature>
<dbReference type="EMBL" id="JAHRHJ020000011">
    <property type="protein sequence ID" value="KAH9295964.1"/>
    <property type="molecule type" value="Genomic_DNA"/>
</dbReference>
<dbReference type="SUPFAM" id="SSF54695">
    <property type="entry name" value="POZ domain"/>
    <property type="match status" value="1"/>
</dbReference>
<sequence>ANRSDVFRAMFEADLKEKRSGKVLMEDVVGKTLGVFLKFMYTAQVSDEDTHANYKELLKVAHLYQVNLLLLKMDKFIAKCVLTKERVIELLIMAHMYEMEITKGGAHEIPADDSELVKEMEGHSWMSFDFSKYLVHRLNKGIHE</sequence>
<dbReference type="Gene3D" id="3.30.710.10">
    <property type="entry name" value="Potassium Channel Kv1.1, Chain A"/>
    <property type="match status" value="1"/>
</dbReference>
<comment type="caution">
    <text evidence="3">The sequence shown here is derived from an EMBL/GenBank/DDBJ whole genome shotgun (WGS) entry which is preliminary data.</text>
</comment>
<feature type="non-terminal residue" evidence="3">
    <location>
        <position position="1"/>
    </location>
</feature>
<evidence type="ECO:0000313" key="4">
    <source>
        <dbReference type="Proteomes" id="UP000824469"/>
    </source>
</evidence>
<reference evidence="3 4" key="1">
    <citation type="journal article" date="2021" name="Nat. Plants">
        <title>The Taxus genome provides insights into paclitaxel biosynthesis.</title>
        <authorList>
            <person name="Xiong X."/>
            <person name="Gou J."/>
            <person name="Liao Q."/>
            <person name="Li Y."/>
            <person name="Zhou Q."/>
            <person name="Bi G."/>
            <person name="Li C."/>
            <person name="Du R."/>
            <person name="Wang X."/>
            <person name="Sun T."/>
            <person name="Guo L."/>
            <person name="Liang H."/>
            <person name="Lu P."/>
            <person name="Wu Y."/>
            <person name="Zhang Z."/>
            <person name="Ro D.K."/>
            <person name="Shang Y."/>
            <person name="Huang S."/>
            <person name="Yan J."/>
        </authorList>
    </citation>
    <scope>NUCLEOTIDE SEQUENCE [LARGE SCALE GENOMIC DNA]</scope>
    <source>
        <strain evidence="3">Ta-2019</strain>
    </source>
</reference>
<dbReference type="PROSITE" id="PS50097">
    <property type="entry name" value="BTB"/>
    <property type="match status" value="1"/>
</dbReference>
<keyword evidence="4" id="KW-1185">Reference proteome</keyword>
<comment type="pathway">
    <text evidence="1">Protein modification; protein ubiquitination.</text>
</comment>
<organism evidence="3 4">
    <name type="scientific">Taxus chinensis</name>
    <name type="common">Chinese yew</name>
    <name type="synonym">Taxus wallichiana var. chinensis</name>
    <dbReference type="NCBI Taxonomy" id="29808"/>
    <lineage>
        <taxon>Eukaryota</taxon>
        <taxon>Viridiplantae</taxon>
        <taxon>Streptophyta</taxon>
        <taxon>Embryophyta</taxon>
        <taxon>Tracheophyta</taxon>
        <taxon>Spermatophyta</taxon>
        <taxon>Pinopsida</taxon>
        <taxon>Pinidae</taxon>
        <taxon>Conifers II</taxon>
        <taxon>Cupressales</taxon>
        <taxon>Taxaceae</taxon>
        <taxon>Taxus</taxon>
    </lineage>
</organism>
<dbReference type="AlphaFoldDB" id="A0AA38CG08"/>
<name>A0AA38CG08_TAXCH</name>
<evidence type="ECO:0000313" key="3">
    <source>
        <dbReference type="EMBL" id="KAH9295964.1"/>
    </source>
</evidence>
<dbReference type="Pfam" id="PF00651">
    <property type="entry name" value="BTB"/>
    <property type="match status" value="1"/>
</dbReference>
<dbReference type="PANTHER" id="PTHR24413">
    <property type="entry name" value="SPECKLE-TYPE POZ PROTEIN"/>
    <property type="match status" value="1"/>
</dbReference>
<protein>
    <recommendedName>
        <fullName evidence="2">BTB domain-containing protein</fullName>
    </recommendedName>
</protein>
<gene>
    <name evidence="3" type="ORF">KI387_039552</name>
</gene>
<dbReference type="CDD" id="cd18186">
    <property type="entry name" value="BTB_POZ_ZBTB_KLHL-like"/>
    <property type="match status" value="1"/>
</dbReference>
<evidence type="ECO:0000256" key="1">
    <source>
        <dbReference type="ARBA" id="ARBA00004906"/>
    </source>
</evidence>
<accession>A0AA38CG08</accession>
<dbReference type="InterPro" id="IPR000210">
    <property type="entry name" value="BTB/POZ_dom"/>
</dbReference>